<comment type="caution">
    <text evidence="2">The sequence shown here is derived from an EMBL/GenBank/DDBJ whole genome shotgun (WGS) entry which is preliminary data.</text>
</comment>
<proteinExistence type="predicted"/>
<protein>
    <recommendedName>
        <fullName evidence="1">Methyltransferase domain-containing protein</fullName>
    </recommendedName>
</protein>
<dbReference type="InterPro" id="IPR029063">
    <property type="entry name" value="SAM-dependent_MTases_sf"/>
</dbReference>
<reference evidence="2" key="1">
    <citation type="submission" date="2020-06" db="EMBL/GenBank/DDBJ databases">
        <title>Draft genome of Bugula neritina, a colonial animal packing powerful symbionts and potential medicines.</title>
        <authorList>
            <person name="Rayko M."/>
        </authorList>
    </citation>
    <scope>NUCLEOTIDE SEQUENCE [LARGE SCALE GENOMIC DNA]</scope>
    <source>
        <strain evidence="2">Kwan_BN1</strain>
    </source>
</reference>
<dbReference type="PANTHER" id="PTHR12496">
    <property type="entry name" value="CGI-41 METHYLTRANSFERASE"/>
    <property type="match status" value="1"/>
</dbReference>
<gene>
    <name evidence="2" type="ORF">EB796_013870</name>
</gene>
<feature type="domain" description="Methyltransferase" evidence="1">
    <location>
        <begin position="8"/>
        <end position="157"/>
    </location>
</feature>
<accession>A0A7J7JQW7</accession>
<dbReference type="InterPro" id="IPR025714">
    <property type="entry name" value="Methyltranfer_dom"/>
</dbReference>
<organism evidence="2 3">
    <name type="scientific">Bugula neritina</name>
    <name type="common">Brown bryozoan</name>
    <name type="synonym">Sertularia neritina</name>
    <dbReference type="NCBI Taxonomy" id="10212"/>
    <lineage>
        <taxon>Eukaryota</taxon>
        <taxon>Metazoa</taxon>
        <taxon>Spiralia</taxon>
        <taxon>Lophotrochozoa</taxon>
        <taxon>Bryozoa</taxon>
        <taxon>Gymnolaemata</taxon>
        <taxon>Cheilostomatida</taxon>
        <taxon>Flustrina</taxon>
        <taxon>Buguloidea</taxon>
        <taxon>Bugulidae</taxon>
        <taxon>Bugula</taxon>
    </lineage>
</organism>
<sequence>MIPFIKEKFVAHKCTLVADIGCGLGYLGNALTSLYNIDVKGFELRASNCQSARNYTSNSSSFATEQLIVDKSIECTKAIQTALTYHDKTKAASVSSKPNPEQLNLSSSPLRTRSSDQRICMVGLHCCGDLTPATLFQFHHLDECKVLICLGCCYHRLCSENKTSFENFPLSMKLKTEYDFTQPNDRKLNGLALRLACQETKSRWLCKTEQEVNNHSKHVAFRAVLEYYCWKTGSSLTKKHKKLTGSAAFKTFETYIDAVLSRVDDFSPLDSIITVRQDLLLCYEECKPYFSCVMWYNALQVMMQGVLESLILRDRKEYLLELGIYCQLISLFDDEISPRNIALLAWK</sequence>
<evidence type="ECO:0000313" key="2">
    <source>
        <dbReference type="EMBL" id="KAF6027838.1"/>
    </source>
</evidence>
<dbReference type="Pfam" id="PF13679">
    <property type="entry name" value="Methyltransf_32"/>
    <property type="match status" value="1"/>
</dbReference>
<name>A0A7J7JQW7_BUGNE</name>
<evidence type="ECO:0000313" key="3">
    <source>
        <dbReference type="Proteomes" id="UP000593567"/>
    </source>
</evidence>
<dbReference type="Proteomes" id="UP000593567">
    <property type="component" value="Unassembled WGS sequence"/>
</dbReference>
<evidence type="ECO:0000259" key="1">
    <source>
        <dbReference type="Pfam" id="PF13679"/>
    </source>
</evidence>
<dbReference type="InterPro" id="IPR052220">
    <property type="entry name" value="METTL25"/>
</dbReference>
<dbReference type="EMBL" id="VXIV02002017">
    <property type="protein sequence ID" value="KAF6027838.1"/>
    <property type="molecule type" value="Genomic_DNA"/>
</dbReference>
<dbReference type="AlphaFoldDB" id="A0A7J7JQW7"/>
<dbReference type="SUPFAM" id="SSF53335">
    <property type="entry name" value="S-adenosyl-L-methionine-dependent methyltransferases"/>
    <property type="match status" value="1"/>
</dbReference>
<keyword evidence="3" id="KW-1185">Reference proteome</keyword>
<dbReference type="PANTHER" id="PTHR12496:SF0">
    <property type="entry name" value="METHYLTRANSFERASE DOMAIN-CONTAINING PROTEIN"/>
    <property type="match status" value="1"/>
</dbReference>
<dbReference type="OrthoDB" id="10258156at2759"/>